<protein>
    <submittedName>
        <fullName evidence="2">Uncharacterized protein</fullName>
    </submittedName>
</protein>
<evidence type="ECO:0000313" key="3">
    <source>
        <dbReference type="Proteomes" id="UP001432027"/>
    </source>
</evidence>
<dbReference type="AlphaFoldDB" id="A0AAV5T7J6"/>
<dbReference type="EMBL" id="BTSX01000003">
    <property type="protein sequence ID" value="GMS91557.1"/>
    <property type="molecule type" value="Genomic_DNA"/>
</dbReference>
<comment type="caution">
    <text evidence="2">The sequence shown here is derived from an EMBL/GenBank/DDBJ whole genome shotgun (WGS) entry which is preliminary data.</text>
</comment>
<evidence type="ECO:0000256" key="1">
    <source>
        <dbReference type="SAM" id="MobiDB-lite"/>
    </source>
</evidence>
<gene>
    <name evidence="2" type="ORF">PENTCL1PPCAC_13732</name>
</gene>
<accession>A0AAV5T7J6</accession>
<feature type="region of interest" description="Disordered" evidence="1">
    <location>
        <begin position="111"/>
        <end position="135"/>
    </location>
</feature>
<reference evidence="2" key="1">
    <citation type="submission" date="2023-10" db="EMBL/GenBank/DDBJ databases">
        <title>Genome assembly of Pristionchus species.</title>
        <authorList>
            <person name="Yoshida K."/>
            <person name="Sommer R.J."/>
        </authorList>
    </citation>
    <scope>NUCLEOTIDE SEQUENCE</scope>
    <source>
        <strain evidence="2">RS0144</strain>
    </source>
</reference>
<evidence type="ECO:0000313" key="2">
    <source>
        <dbReference type="EMBL" id="GMS91557.1"/>
    </source>
</evidence>
<feature type="non-terminal residue" evidence="2">
    <location>
        <position position="1"/>
    </location>
</feature>
<dbReference type="Proteomes" id="UP001432027">
    <property type="component" value="Unassembled WGS sequence"/>
</dbReference>
<keyword evidence="3" id="KW-1185">Reference proteome</keyword>
<organism evidence="2 3">
    <name type="scientific">Pristionchus entomophagus</name>
    <dbReference type="NCBI Taxonomy" id="358040"/>
    <lineage>
        <taxon>Eukaryota</taxon>
        <taxon>Metazoa</taxon>
        <taxon>Ecdysozoa</taxon>
        <taxon>Nematoda</taxon>
        <taxon>Chromadorea</taxon>
        <taxon>Rhabditida</taxon>
        <taxon>Rhabditina</taxon>
        <taxon>Diplogasteromorpha</taxon>
        <taxon>Diplogasteroidea</taxon>
        <taxon>Neodiplogasteridae</taxon>
        <taxon>Pristionchus</taxon>
    </lineage>
</organism>
<proteinExistence type="predicted"/>
<name>A0AAV5T7J6_9BILA</name>
<sequence length="135" mass="15421">RMVTSSQECSPVASPIPPTRSFPDRLIRPLADKEAIQRNFVTLPNRASNFSRRNLTINERFGIIERGYYLEPHPDEIPSELDEHRRVNLVPLEKQATLEEVIAELTTATLKRKEKRENKRSSISPKPCENATSSP</sequence>
<feature type="region of interest" description="Disordered" evidence="1">
    <location>
        <begin position="1"/>
        <end position="21"/>
    </location>
</feature>